<gene>
    <name evidence="3" type="ORF">SDC9_125072</name>
</gene>
<evidence type="ECO:0000313" key="3">
    <source>
        <dbReference type="EMBL" id="MPM78062.1"/>
    </source>
</evidence>
<feature type="compositionally biased region" description="Polar residues" evidence="1">
    <location>
        <begin position="39"/>
        <end position="64"/>
    </location>
</feature>
<protein>
    <recommendedName>
        <fullName evidence="2">DUF4397 domain-containing protein</fullName>
    </recommendedName>
</protein>
<feature type="domain" description="DUF4397" evidence="2">
    <location>
        <begin position="71"/>
        <end position="185"/>
    </location>
</feature>
<proteinExistence type="predicted"/>
<feature type="compositionally biased region" description="Low complexity" evidence="1">
    <location>
        <begin position="20"/>
        <end position="38"/>
    </location>
</feature>
<dbReference type="Pfam" id="PF14344">
    <property type="entry name" value="DUF4397"/>
    <property type="match status" value="1"/>
</dbReference>
<comment type="caution">
    <text evidence="3">The sequence shown here is derived from an EMBL/GenBank/DDBJ whole genome shotgun (WGS) entry which is preliminary data.</text>
</comment>
<evidence type="ECO:0000256" key="1">
    <source>
        <dbReference type="SAM" id="MobiDB-lite"/>
    </source>
</evidence>
<feature type="region of interest" description="Disordered" evidence="1">
    <location>
        <begin position="1"/>
        <end position="64"/>
    </location>
</feature>
<sequence>MYYNNINKSEKQYSRSDNMNSNTNNSNTNNSNTNNSNTEVTNPMNNSNNTTIDNESSSNGNTGQAQENMSFVKILHASPGASAVDIYIDDKISVEDLAFSEATEYLPLLAGTYNIKVYAAGTTDNPVINTNVELPGGTRFTVAAIGNLDDIRLLPIPEDIKPSKMQGAFIRVAHLSPDAPAVDVTLPNGTVVFQDVEFGEVTDYVNIPRGVYTLQIRPTGSNAVVMTISNVEIMPNFYYTFYVLGQLEGDPSLQVLATVNRTPGILTTNFNEELYPLNYEITTPTTTAMNRSPKNMSKAMDDFCDKYDEIYADLEKHGLDRRIAKYLVSLILDYVNNKHNRYKGTTRRKANMAGRDLTLLYPWIFDIMSALEIPNKKIVDITIVIVSFGFDNI</sequence>
<accession>A0A645CMS1</accession>
<name>A0A645CMS1_9ZZZZ</name>
<reference evidence="3" key="1">
    <citation type="submission" date="2019-08" db="EMBL/GenBank/DDBJ databases">
        <authorList>
            <person name="Kucharzyk K."/>
            <person name="Murdoch R.W."/>
            <person name="Higgins S."/>
            <person name="Loffler F."/>
        </authorList>
    </citation>
    <scope>NUCLEOTIDE SEQUENCE</scope>
</reference>
<dbReference type="AlphaFoldDB" id="A0A645CMS1"/>
<organism evidence="3">
    <name type="scientific">bioreactor metagenome</name>
    <dbReference type="NCBI Taxonomy" id="1076179"/>
    <lineage>
        <taxon>unclassified sequences</taxon>
        <taxon>metagenomes</taxon>
        <taxon>ecological metagenomes</taxon>
    </lineage>
</organism>
<dbReference type="InterPro" id="IPR025510">
    <property type="entry name" value="DUF4397"/>
</dbReference>
<evidence type="ECO:0000259" key="2">
    <source>
        <dbReference type="Pfam" id="PF14344"/>
    </source>
</evidence>
<dbReference type="EMBL" id="VSSQ01028363">
    <property type="protein sequence ID" value="MPM78062.1"/>
    <property type="molecule type" value="Genomic_DNA"/>
</dbReference>